<name>A0AA38GEN3_TAXCH</name>
<feature type="compositionally biased region" description="Basic and acidic residues" evidence="2">
    <location>
        <begin position="1"/>
        <end position="17"/>
    </location>
</feature>
<comment type="caution">
    <text evidence="4">The sequence shown here is derived from an EMBL/GenBank/DDBJ whole genome shotgun (WGS) entry which is preliminary data.</text>
</comment>
<feature type="region of interest" description="Disordered" evidence="2">
    <location>
        <begin position="1"/>
        <end position="24"/>
    </location>
</feature>
<dbReference type="AlphaFoldDB" id="A0AA38GEN3"/>
<organism evidence="4 5">
    <name type="scientific">Taxus chinensis</name>
    <name type="common">Chinese yew</name>
    <name type="synonym">Taxus wallichiana var. chinensis</name>
    <dbReference type="NCBI Taxonomy" id="29808"/>
    <lineage>
        <taxon>Eukaryota</taxon>
        <taxon>Viridiplantae</taxon>
        <taxon>Streptophyta</taxon>
        <taxon>Embryophyta</taxon>
        <taxon>Tracheophyta</taxon>
        <taxon>Spermatophyta</taxon>
        <taxon>Pinopsida</taxon>
        <taxon>Pinidae</taxon>
        <taxon>Conifers II</taxon>
        <taxon>Cupressales</taxon>
        <taxon>Taxaceae</taxon>
        <taxon>Taxus</taxon>
    </lineage>
</organism>
<evidence type="ECO:0000256" key="2">
    <source>
        <dbReference type="SAM" id="MobiDB-lite"/>
    </source>
</evidence>
<gene>
    <name evidence="4" type="ORF">KI387_021898</name>
</gene>
<feature type="transmembrane region" description="Helical" evidence="3">
    <location>
        <begin position="509"/>
        <end position="529"/>
    </location>
</feature>
<feature type="coiled-coil region" evidence="1">
    <location>
        <begin position="112"/>
        <end position="139"/>
    </location>
</feature>
<sequence length="533" mass="61010">MEGEKNKGRPVTEDKGKQICTPKNGESDSWILQVEKRFNSGEFERRKTSYGASICRVPESIRSTDKKAYDPVVVSFGPYHQKKHLSAMEDRKLQAVQSILISLHIGDDIGLKNDSEVMMTELIKEISELEDDIRNCYEDSAIEWDSKTLVWMLTMDACFILDFLRKGMPNSIMKREMILDILKLENQIPLCILVKILQLEFKGSQKEVSRFLAELLTDYQYFTGFPFSLSQAREEKNKQPNKQTQSQARDKENKELNKQTQSQAREEENKELNKQRAKSVIDRLINAGKRPYHLLHLCREVIASLLTDSASETTECCSCTVNCGASSCTASPKVITCYWQNVFPCLYQSTVLSSMPSVVKLGRAGINCEPTVDKKVHFKKRSLGRGILFLKPIIVDDSTEIILRNLMAFEECRRVNAIQRKATISQHVCLMDNIIHTQEDVEALVKKNVIVSYMGSDEEVATIFNKICTGITYENTEFGNLLKVVNEHYSFQLNVWRRRLQEDYFSTPWYLISFVAAALLLGMTVVQTFNSFK</sequence>
<reference evidence="4 5" key="1">
    <citation type="journal article" date="2021" name="Nat. Plants">
        <title>The Taxus genome provides insights into paclitaxel biosynthesis.</title>
        <authorList>
            <person name="Xiong X."/>
            <person name="Gou J."/>
            <person name="Liao Q."/>
            <person name="Li Y."/>
            <person name="Zhou Q."/>
            <person name="Bi G."/>
            <person name="Li C."/>
            <person name="Du R."/>
            <person name="Wang X."/>
            <person name="Sun T."/>
            <person name="Guo L."/>
            <person name="Liang H."/>
            <person name="Lu P."/>
            <person name="Wu Y."/>
            <person name="Zhang Z."/>
            <person name="Ro D.K."/>
            <person name="Shang Y."/>
            <person name="Huang S."/>
            <person name="Yan J."/>
        </authorList>
    </citation>
    <scope>NUCLEOTIDE SEQUENCE [LARGE SCALE GENOMIC DNA]</scope>
    <source>
        <strain evidence="4">Ta-2019</strain>
    </source>
</reference>
<accession>A0AA38GEN3</accession>
<evidence type="ECO:0000313" key="4">
    <source>
        <dbReference type="EMBL" id="KAH9320129.1"/>
    </source>
</evidence>
<dbReference type="EMBL" id="JAHRHJ020000004">
    <property type="protein sequence ID" value="KAH9320129.1"/>
    <property type="molecule type" value="Genomic_DNA"/>
</dbReference>
<dbReference type="OMA" id="GANEDWE"/>
<feature type="region of interest" description="Disordered" evidence="2">
    <location>
        <begin position="233"/>
        <end position="274"/>
    </location>
</feature>
<protein>
    <submittedName>
        <fullName evidence="4">Uncharacterized protein</fullName>
    </submittedName>
</protein>
<evidence type="ECO:0000256" key="1">
    <source>
        <dbReference type="SAM" id="Coils"/>
    </source>
</evidence>
<feature type="compositionally biased region" description="Basic and acidic residues" evidence="2">
    <location>
        <begin position="248"/>
        <end position="257"/>
    </location>
</feature>
<keyword evidence="3" id="KW-0812">Transmembrane</keyword>
<dbReference type="Pfam" id="PF03140">
    <property type="entry name" value="DUF247"/>
    <property type="match status" value="1"/>
</dbReference>
<dbReference type="PANTHER" id="PTHR31170:SF25">
    <property type="entry name" value="BNAA09G04570D PROTEIN"/>
    <property type="match status" value="1"/>
</dbReference>
<keyword evidence="1" id="KW-0175">Coiled coil</keyword>
<proteinExistence type="predicted"/>
<keyword evidence="3" id="KW-0472">Membrane</keyword>
<keyword evidence="5" id="KW-1185">Reference proteome</keyword>
<dbReference type="Proteomes" id="UP000824469">
    <property type="component" value="Unassembled WGS sequence"/>
</dbReference>
<dbReference type="PANTHER" id="PTHR31170">
    <property type="entry name" value="BNAC04G53230D PROTEIN"/>
    <property type="match status" value="1"/>
</dbReference>
<keyword evidence="3" id="KW-1133">Transmembrane helix</keyword>
<evidence type="ECO:0000313" key="5">
    <source>
        <dbReference type="Proteomes" id="UP000824469"/>
    </source>
</evidence>
<evidence type="ECO:0000256" key="3">
    <source>
        <dbReference type="SAM" id="Phobius"/>
    </source>
</evidence>
<feature type="compositionally biased region" description="Basic and acidic residues" evidence="2">
    <location>
        <begin position="264"/>
        <end position="274"/>
    </location>
</feature>
<dbReference type="InterPro" id="IPR004158">
    <property type="entry name" value="DUF247_pln"/>
</dbReference>